<dbReference type="SUPFAM" id="SSF53098">
    <property type="entry name" value="Ribonuclease H-like"/>
    <property type="match status" value="1"/>
</dbReference>
<name>A0A072V2D9_MEDTR</name>
<accession>A0A072V2D9</accession>
<feature type="non-terminal residue" evidence="1">
    <location>
        <position position="1"/>
    </location>
</feature>
<dbReference type="AlphaFoldDB" id="A0A072V2D9"/>
<reference evidence="1 3" key="2">
    <citation type="journal article" date="2014" name="BMC Genomics">
        <title>An improved genome release (version Mt4.0) for the model legume Medicago truncatula.</title>
        <authorList>
            <person name="Tang H."/>
            <person name="Krishnakumar V."/>
            <person name="Bidwell S."/>
            <person name="Rosen B."/>
            <person name="Chan A."/>
            <person name="Zhou S."/>
            <person name="Gentzbittel L."/>
            <person name="Childs K.L."/>
            <person name="Yandell M."/>
            <person name="Gundlach H."/>
            <person name="Mayer K.F."/>
            <person name="Schwartz D.C."/>
            <person name="Town C.D."/>
        </authorList>
    </citation>
    <scope>GENOME REANNOTATION</scope>
    <source>
        <strain evidence="1">A17</strain>
        <strain evidence="2 3">cv. Jemalong A17</strain>
    </source>
</reference>
<sequence length="111" mass="12504">MAHGESDIDYDPILLMATKNSGLGSTDGWYLDTGRSSHDSRTIPDKSVDDLDQNIMVWVYQLKDKDEVFQMLKNFKVIVEKRAKRQMKVLGSDGGGECTSNEFESFCTEMG</sequence>
<evidence type="ECO:0000313" key="3">
    <source>
        <dbReference type="Proteomes" id="UP000002051"/>
    </source>
</evidence>
<dbReference type="InterPro" id="IPR036397">
    <property type="entry name" value="RNaseH_sf"/>
</dbReference>
<dbReference type="EMBL" id="CM001219">
    <property type="protein sequence ID" value="KEH35821.1"/>
    <property type="molecule type" value="Genomic_DNA"/>
</dbReference>
<proteinExistence type="predicted"/>
<dbReference type="GO" id="GO:0003676">
    <property type="term" value="F:nucleic acid binding"/>
    <property type="evidence" value="ECO:0007669"/>
    <property type="project" value="InterPro"/>
</dbReference>
<gene>
    <name evidence="1" type="ordered locus">MTR_3g103130</name>
</gene>
<reference evidence="1 3" key="1">
    <citation type="journal article" date="2011" name="Nature">
        <title>The Medicago genome provides insight into the evolution of rhizobial symbioses.</title>
        <authorList>
            <person name="Young N.D."/>
            <person name="Debelle F."/>
            <person name="Oldroyd G.E."/>
            <person name="Geurts R."/>
            <person name="Cannon S.B."/>
            <person name="Udvardi M.K."/>
            <person name="Benedito V.A."/>
            <person name="Mayer K.F."/>
            <person name="Gouzy J."/>
            <person name="Schoof H."/>
            <person name="Van de Peer Y."/>
            <person name="Proost S."/>
            <person name="Cook D.R."/>
            <person name="Meyers B.C."/>
            <person name="Spannagl M."/>
            <person name="Cheung F."/>
            <person name="De Mita S."/>
            <person name="Krishnakumar V."/>
            <person name="Gundlach H."/>
            <person name="Zhou S."/>
            <person name="Mudge J."/>
            <person name="Bharti A.K."/>
            <person name="Murray J.D."/>
            <person name="Naoumkina M.A."/>
            <person name="Rosen B."/>
            <person name="Silverstein K.A."/>
            <person name="Tang H."/>
            <person name="Rombauts S."/>
            <person name="Zhao P.X."/>
            <person name="Zhou P."/>
            <person name="Barbe V."/>
            <person name="Bardou P."/>
            <person name="Bechner M."/>
            <person name="Bellec A."/>
            <person name="Berger A."/>
            <person name="Berges H."/>
            <person name="Bidwell S."/>
            <person name="Bisseling T."/>
            <person name="Choisne N."/>
            <person name="Couloux A."/>
            <person name="Denny R."/>
            <person name="Deshpande S."/>
            <person name="Dai X."/>
            <person name="Doyle J.J."/>
            <person name="Dudez A.M."/>
            <person name="Farmer A.D."/>
            <person name="Fouteau S."/>
            <person name="Franken C."/>
            <person name="Gibelin C."/>
            <person name="Gish J."/>
            <person name="Goldstein S."/>
            <person name="Gonzalez A.J."/>
            <person name="Green P.J."/>
            <person name="Hallab A."/>
            <person name="Hartog M."/>
            <person name="Hua A."/>
            <person name="Humphray S.J."/>
            <person name="Jeong D.H."/>
            <person name="Jing Y."/>
            <person name="Jocker A."/>
            <person name="Kenton S.M."/>
            <person name="Kim D.J."/>
            <person name="Klee K."/>
            <person name="Lai H."/>
            <person name="Lang C."/>
            <person name="Lin S."/>
            <person name="Macmil S.L."/>
            <person name="Magdelenat G."/>
            <person name="Matthews L."/>
            <person name="McCorrison J."/>
            <person name="Monaghan E.L."/>
            <person name="Mun J.H."/>
            <person name="Najar F.Z."/>
            <person name="Nicholson C."/>
            <person name="Noirot C."/>
            <person name="O'Bleness M."/>
            <person name="Paule C.R."/>
            <person name="Poulain J."/>
            <person name="Prion F."/>
            <person name="Qin B."/>
            <person name="Qu C."/>
            <person name="Retzel E.F."/>
            <person name="Riddle C."/>
            <person name="Sallet E."/>
            <person name="Samain S."/>
            <person name="Samson N."/>
            <person name="Sanders I."/>
            <person name="Saurat O."/>
            <person name="Scarpelli C."/>
            <person name="Schiex T."/>
            <person name="Segurens B."/>
            <person name="Severin A.J."/>
            <person name="Sherrier D.J."/>
            <person name="Shi R."/>
            <person name="Sims S."/>
            <person name="Singer S.R."/>
            <person name="Sinharoy S."/>
            <person name="Sterck L."/>
            <person name="Viollet A."/>
            <person name="Wang B.B."/>
            <person name="Wang K."/>
            <person name="Wang M."/>
            <person name="Wang X."/>
            <person name="Warfsmann J."/>
            <person name="Weissenbach J."/>
            <person name="White D.D."/>
            <person name="White J.D."/>
            <person name="Wiley G.B."/>
            <person name="Wincker P."/>
            <person name="Xing Y."/>
            <person name="Yang L."/>
            <person name="Yao Z."/>
            <person name="Ying F."/>
            <person name="Zhai J."/>
            <person name="Zhou L."/>
            <person name="Zuber A."/>
            <person name="Denarie J."/>
            <person name="Dixon R.A."/>
            <person name="May G.D."/>
            <person name="Schwartz D.C."/>
            <person name="Rogers J."/>
            <person name="Quetier F."/>
            <person name="Town C.D."/>
            <person name="Roe B.A."/>
        </authorList>
    </citation>
    <scope>NUCLEOTIDE SEQUENCE [LARGE SCALE GENOMIC DNA]</scope>
    <source>
        <strain evidence="1">A17</strain>
        <strain evidence="2 3">cv. Jemalong A17</strain>
    </source>
</reference>
<reference evidence="2" key="3">
    <citation type="submission" date="2015-04" db="UniProtKB">
        <authorList>
            <consortium name="EnsemblPlants"/>
        </authorList>
    </citation>
    <scope>IDENTIFICATION</scope>
    <source>
        <strain evidence="2">cv. Jemalong A17</strain>
    </source>
</reference>
<dbReference type="Gene3D" id="3.30.420.10">
    <property type="entry name" value="Ribonuclease H-like superfamily/Ribonuclease H"/>
    <property type="match status" value="1"/>
</dbReference>
<evidence type="ECO:0000313" key="1">
    <source>
        <dbReference type="EMBL" id="KEH35821.1"/>
    </source>
</evidence>
<organism evidence="1 3">
    <name type="scientific">Medicago truncatula</name>
    <name type="common">Barrel medic</name>
    <name type="synonym">Medicago tribuloides</name>
    <dbReference type="NCBI Taxonomy" id="3880"/>
    <lineage>
        <taxon>Eukaryota</taxon>
        <taxon>Viridiplantae</taxon>
        <taxon>Streptophyta</taxon>
        <taxon>Embryophyta</taxon>
        <taxon>Tracheophyta</taxon>
        <taxon>Spermatophyta</taxon>
        <taxon>Magnoliopsida</taxon>
        <taxon>eudicotyledons</taxon>
        <taxon>Gunneridae</taxon>
        <taxon>Pentapetalae</taxon>
        <taxon>rosids</taxon>
        <taxon>fabids</taxon>
        <taxon>Fabales</taxon>
        <taxon>Fabaceae</taxon>
        <taxon>Papilionoideae</taxon>
        <taxon>50 kb inversion clade</taxon>
        <taxon>NPAAA clade</taxon>
        <taxon>Hologalegina</taxon>
        <taxon>IRL clade</taxon>
        <taxon>Trifolieae</taxon>
        <taxon>Medicago</taxon>
    </lineage>
</organism>
<dbReference type="InterPro" id="IPR012337">
    <property type="entry name" value="RNaseH-like_sf"/>
</dbReference>
<dbReference type="EnsemblPlants" id="KEH35821">
    <property type="protein sequence ID" value="KEH35821"/>
    <property type="gene ID" value="MTR_3g103130"/>
</dbReference>
<protein>
    <submittedName>
        <fullName evidence="1">Copia-like polyprotein/retrotransposon, putative</fullName>
    </submittedName>
</protein>
<keyword evidence="3" id="KW-1185">Reference proteome</keyword>
<dbReference type="HOGENOM" id="CLU_2164873_0_0_1"/>
<evidence type="ECO:0000313" key="2">
    <source>
        <dbReference type="EnsemblPlants" id="KEH35821"/>
    </source>
</evidence>
<dbReference type="Proteomes" id="UP000002051">
    <property type="component" value="Chromosome 3"/>
</dbReference>